<evidence type="ECO:0000313" key="1">
    <source>
        <dbReference type="EMBL" id="TYH21618.1"/>
    </source>
</evidence>
<dbReference type="Proteomes" id="UP000323506">
    <property type="component" value="Chromosome A04"/>
</dbReference>
<sequence length="57" mass="6531">MTTTTLGKRKPKNLRCMSPHRDVAFALSRRRLSSCCDIGCSSGRRTLPHYHITHYLV</sequence>
<keyword evidence="2" id="KW-1185">Reference proteome</keyword>
<name>A0A5D2GV79_GOSDA</name>
<organism evidence="1 2">
    <name type="scientific">Gossypium darwinii</name>
    <name type="common">Darwin's cotton</name>
    <name type="synonym">Gossypium barbadense var. darwinii</name>
    <dbReference type="NCBI Taxonomy" id="34276"/>
    <lineage>
        <taxon>Eukaryota</taxon>
        <taxon>Viridiplantae</taxon>
        <taxon>Streptophyta</taxon>
        <taxon>Embryophyta</taxon>
        <taxon>Tracheophyta</taxon>
        <taxon>Spermatophyta</taxon>
        <taxon>Magnoliopsida</taxon>
        <taxon>eudicotyledons</taxon>
        <taxon>Gunneridae</taxon>
        <taxon>Pentapetalae</taxon>
        <taxon>rosids</taxon>
        <taxon>malvids</taxon>
        <taxon>Malvales</taxon>
        <taxon>Malvaceae</taxon>
        <taxon>Malvoideae</taxon>
        <taxon>Gossypium</taxon>
    </lineage>
</organism>
<reference evidence="1 2" key="1">
    <citation type="submission" date="2019-06" db="EMBL/GenBank/DDBJ databases">
        <title>WGS assembly of Gossypium darwinii.</title>
        <authorList>
            <person name="Chen Z.J."/>
            <person name="Sreedasyam A."/>
            <person name="Ando A."/>
            <person name="Song Q."/>
            <person name="De L."/>
            <person name="Hulse-Kemp A."/>
            <person name="Ding M."/>
            <person name="Ye W."/>
            <person name="Kirkbride R."/>
            <person name="Jenkins J."/>
            <person name="Plott C."/>
            <person name="Lovell J."/>
            <person name="Lin Y.-M."/>
            <person name="Vaughn R."/>
            <person name="Liu B."/>
            <person name="Li W."/>
            <person name="Simpson S."/>
            <person name="Scheffler B."/>
            <person name="Saski C."/>
            <person name="Grover C."/>
            <person name="Hu G."/>
            <person name="Conover J."/>
            <person name="Carlson J."/>
            <person name="Shu S."/>
            <person name="Boston L."/>
            <person name="Williams M."/>
            <person name="Peterson D."/>
            <person name="Mcgee K."/>
            <person name="Jones D."/>
            <person name="Wendel J."/>
            <person name="Stelly D."/>
            <person name="Grimwood J."/>
            <person name="Schmutz J."/>
        </authorList>
    </citation>
    <scope>NUCLEOTIDE SEQUENCE [LARGE SCALE GENOMIC DNA]</scope>
    <source>
        <strain evidence="1">1808015.09</strain>
    </source>
</reference>
<proteinExistence type="predicted"/>
<dbReference type="AlphaFoldDB" id="A0A5D2GV79"/>
<protein>
    <submittedName>
        <fullName evidence="1">Uncharacterized protein</fullName>
    </submittedName>
</protein>
<gene>
    <name evidence="1" type="ORF">ES288_A04G059600v1</name>
</gene>
<evidence type="ECO:0000313" key="2">
    <source>
        <dbReference type="Proteomes" id="UP000323506"/>
    </source>
</evidence>
<dbReference type="EMBL" id="CM017691">
    <property type="protein sequence ID" value="TYH21618.1"/>
    <property type="molecule type" value="Genomic_DNA"/>
</dbReference>
<accession>A0A5D2GV79</accession>